<dbReference type="Gene3D" id="3.40.30.10">
    <property type="entry name" value="Glutaredoxin"/>
    <property type="match status" value="1"/>
</dbReference>
<protein>
    <submittedName>
        <fullName evidence="3">Uncharacterized protein</fullName>
    </submittedName>
</protein>
<evidence type="ECO:0000313" key="3">
    <source>
        <dbReference type="EMBL" id="CAL1408914.1"/>
    </source>
</evidence>
<dbReference type="EMBL" id="OZ034821">
    <property type="protein sequence ID" value="CAL1408914.1"/>
    <property type="molecule type" value="Genomic_DNA"/>
</dbReference>
<dbReference type="AlphaFoldDB" id="A0AAV2GE31"/>
<dbReference type="SUPFAM" id="SSF52833">
    <property type="entry name" value="Thioredoxin-like"/>
    <property type="match status" value="1"/>
</dbReference>
<dbReference type="InterPro" id="IPR003782">
    <property type="entry name" value="SCO1/SenC"/>
</dbReference>
<dbReference type="GO" id="GO:0005739">
    <property type="term" value="C:mitochondrion"/>
    <property type="evidence" value="ECO:0007669"/>
    <property type="project" value="GOC"/>
</dbReference>
<gene>
    <name evidence="3" type="ORF">LTRI10_LOCUS48466</name>
</gene>
<dbReference type="Pfam" id="PF02630">
    <property type="entry name" value="SCO1-SenC"/>
    <property type="match status" value="1"/>
</dbReference>
<dbReference type="GO" id="GO:0033617">
    <property type="term" value="P:mitochondrial respiratory chain complex IV assembly"/>
    <property type="evidence" value="ECO:0007669"/>
    <property type="project" value="TreeGrafter"/>
</dbReference>
<evidence type="ECO:0000256" key="1">
    <source>
        <dbReference type="ARBA" id="ARBA00010996"/>
    </source>
</evidence>
<keyword evidence="4" id="KW-1185">Reference proteome</keyword>
<name>A0AAV2GE31_9ROSI</name>
<feature type="region of interest" description="Disordered" evidence="2">
    <location>
        <begin position="28"/>
        <end position="52"/>
    </location>
</feature>
<dbReference type="InterPro" id="IPR036249">
    <property type="entry name" value="Thioredoxin-like_sf"/>
</dbReference>
<evidence type="ECO:0000256" key="2">
    <source>
        <dbReference type="SAM" id="MobiDB-lite"/>
    </source>
</evidence>
<comment type="similarity">
    <text evidence="1">Belongs to the SCO1/2 family.</text>
</comment>
<evidence type="ECO:0000313" key="4">
    <source>
        <dbReference type="Proteomes" id="UP001497516"/>
    </source>
</evidence>
<dbReference type="Proteomes" id="UP001497516">
    <property type="component" value="Chromosome 8"/>
</dbReference>
<dbReference type="PANTHER" id="PTHR12151:SF1">
    <property type="entry name" value="PROTEIN SCO1 HOMOLOG 2, MITOCHONDRIAL"/>
    <property type="match status" value="1"/>
</dbReference>
<dbReference type="PANTHER" id="PTHR12151">
    <property type="entry name" value="ELECTRON TRANSPORT PROTIN SCO1/SENC FAMILY MEMBER"/>
    <property type="match status" value="1"/>
</dbReference>
<dbReference type="FunFam" id="3.40.30.10:FF:000013">
    <property type="entry name" value="Blast:Protein SCO1 homolog, mitochondrial"/>
    <property type="match status" value="1"/>
</dbReference>
<reference evidence="3 4" key="1">
    <citation type="submission" date="2024-04" db="EMBL/GenBank/DDBJ databases">
        <authorList>
            <person name="Fracassetti M."/>
        </authorList>
    </citation>
    <scope>NUCLEOTIDE SEQUENCE [LARGE SCALE GENOMIC DNA]</scope>
</reference>
<proteinExistence type="inferred from homology"/>
<organism evidence="3 4">
    <name type="scientific">Linum trigynum</name>
    <dbReference type="NCBI Taxonomy" id="586398"/>
    <lineage>
        <taxon>Eukaryota</taxon>
        <taxon>Viridiplantae</taxon>
        <taxon>Streptophyta</taxon>
        <taxon>Embryophyta</taxon>
        <taxon>Tracheophyta</taxon>
        <taxon>Spermatophyta</taxon>
        <taxon>Magnoliopsida</taxon>
        <taxon>eudicotyledons</taxon>
        <taxon>Gunneridae</taxon>
        <taxon>Pentapetalae</taxon>
        <taxon>rosids</taxon>
        <taxon>fabids</taxon>
        <taxon>Malpighiales</taxon>
        <taxon>Linaceae</taxon>
        <taxon>Linum</taxon>
    </lineage>
</organism>
<dbReference type="CDD" id="cd02968">
    <property type="entry name" value="SCO"/>
    <property type="match status" value="1"/>
</dbReference>
<accession>A0AAV2GE31</accession>
<sequence>MVPVSRFIFFASKHAPMQHSLSLLRRFSPSRNPQSRSYTKSTKHGGEKRETQHVYTIEEPQREKSYATFILPAALLGFGGLAAFLRYNDERRAIPRGETQKEQFCPGPVIGGPFSLIDTEKRVVTERDFLGKWVLLYFGYTSSPDIGPEQVKTMAETIDKLESQENLKLLPVFVTLDPQRDTPTHLRAYLKEFDPRIVGFTGAPGAVRQMALEYRVFFRKIEEDKDDYLVEANHNFYLIGPNKEVVKCFGPEYNAEHLTEAIAKEMKRKAAS</sequence>